<comment type="caution">
    <text evidence="12">The sequence shown here is derived from an EMBL/GenBank/DDBJ whole genome shotgun (WGS) entry which is preliminary data.</text>
</comment>
<dbReference type="EMBL" id="SGJD01000852">
    <property type="protein sequence ID" value="KAB0403148.1"/>
    <property type="molecule type" value="Genomic_DNA"/>
</dbReference>
<evidence type="ECO:0000313" key="12">
    <source>
        <dbReference type="EMBL" id="KAB0403148.1"/>
    </source>
</evidence>
<keyword evidence="4" id="KW-1015">Disulfide bond</keyword>
<evidence type="ECO:0000256" key="8">
    <source>
        <dbReference type="PROSITE-ProRule" id="PRU00500"/>
    </source>
</evidence>
<dbReference type="OrthoDB" id="8953056at2759"/>
<dbReference type="Proteomes" id="UP000437017">
    <property type="component" value="Unassembled WGS sequence"/>
</dbReference>
<dbReference type="GO" id="GO:0016328">
    <property type="term" value="C:lateral plasma membrane"/>
    <property type="evidence" value="ECO:0007669"/>
    <property type="project" value="UniProtKB-SubCell"/>
</dbReference>
<evidence type="ECO:0000256" key="4">
    <source>
        <dbReference type="ARBA" id="ARBA00023157"/>
    </source>
</evidence>
<feature type="region of interest" description="Disordered" evidence="9">
    <location>
        <begin position="179"/>
        <end position="228"/>
    </location>
</feature>
<dbReference type="Pfam" id="PF21283">
    <property type="entry name" value="EPCAM-Trop-2_C"/>
    <property type="match status" value="1"/>
</dbReference>
<dbReference type="SUPFAM" id="SSF57610">
    <property type="entry name" value="Thyroglobulin type-1 domain"/>
    <property type="match status" value="1"/>
</dbReference>
<evidence type="ECO:0000256" key="1">
    <source>
        <dbReference type="ARBA" id="ARBA00004591"/>
    </source>
</evidence>
<evidence type="ECO:0000256" key="6">
    <source>
        <dbReference type="ARBA" id="ARBA00031829"/>
    </source>
</evidence>
<evidence type="ECO:0000256" key="3">
    <source>
        <dbReference type="ARBA" id="ARBA00022475"/>
    </source>
</evidence>
<evidence type="ECO:0000259" key="11">
    <source>
        <dbReference type="PROSITE" id="PS51162"/>
    </source>
</evidence>
<feature type="domain" description="Thyroglobulin type-1" evidence="11">
    <location>
        <begin position="166"/>
        <end position="271"/>
    </location>
</feature>
<keyword evidence="10" id="KW-0472">Membrane</keyword>
<reference evidence="12 13" key="1">
    <citation type="journal article" date="2019" name="PLoS ONE">
        <title>Genomic analyses reveal an absence of contemporary introgressive admixture between fin whales and blue whales, despite known hybrids.</title>
        <authorList>
            <person name="Westbury M.V."/>
            <person name="Petersen B."/>
            <person name="Lorenzen E.D."/>
        </authorList>
    </citation>
    <scope>NUCLEOTIDE SEQUENCE [LARGE SCALE GENOMIC DNA]</scope>
    <source>
        <strain evidence="12">FinWhale-01</strain>
    </source>
</reference>
<dbReference type="InterPro" id="IPR043406">
    <property type="entry name" value="EPCAM/Trop-2"/>
</dbReference>
<sequence>MALVHSVCSFPVVHLWEQGVHLPLLRYSYRPSDAEPLKKEMQLEPGENRVTKTQLELTAPRRHPPDADLRGPGLAPWGQPWPLGALLCPCVLTRAPSPPRTPLALVLACAAMLPPAPGLCIRAAACRGGRGPGKVCVCENYKLTTGSVPVYVRCCTTFCHLHKKLATKCLVMKAEMTLSEPGRGGKPEDAIQNDAGLYDPEHDEGLSKAKQCNGPSTGGKPEGAIQNDAGLYDPERDEGLSKAKQCNGTSTCWCVNAAGVRRTDKDSEISCSKPVRTYWIVEKPYEDQSLYTALKEVLISRYQLDPKYITDILYENDVITVDLKIQNDVAIDDVVYCFEKEVKDESLFQSKRMGLKVNGELLDLDPGLQAGIIAVIVVVVIAVTAGIMLVVSRKKRMAEYEKGEIKDMIEMH</sequence>
<comment type="function">
    <text evidence="5">May act as a physical homophilic interaction molecule between intestinal epithelial cells (IECs) and intraepithelial lymphocytes (IELs) at the mucosal epithelium for providing immunological barrier as a first line of defense against mucosal infection. Plays a role in embryonic stem cells proliferation and differentiation. Up-regulates the expression of FABP5, MYC and cyclins A and E.</text>
</comment>
<dbReference type="PROSITE" id="PS51162">
    <property type="entry name" value="THYROGLOBULIN_1_2"/>
    <property type="match status" value="1"/>
</dbReference>
<proteinExistence type="predicted"/>
<comment type="subunit">
    <text evidence="7">Monomer. Interacts with phosphorylated CLDN7.</text>
</comment>
<evidence type="ECO:0000313" key="13">
    <source>
        <dbReference type="Proteomes" id="UP000437017"/>
    </source>
</evidence>
<dbReference type="Pfam" id="PF00086">
    <property type="entry name" value="Thyroglobulin_1"/>
    <property type="match status" value="1"/>
</dbReference>
<comment type="subcellular location">
    <subcellularLocation>
        <location evidence="1">Lateral cell membrane</location>
        <topology evidence="1">Single-pass type I membrane protein</topology>
    </subcellularLocation>
</comment>
<evidence type="ECO:0000256" key="2">
    <source>
        <dbReference type="ARBA" id="ARBA00015562"/>
    </source>
</evidence>
<dbReference type="InterPro" id="IPR000716">
    <property type="entry name" value="Thyroglobulin_1"/>
</dbReference>
<keyword evidence="3" id="KW-1003">Cell membrane</keyword>
<evidence type="ECO:0000256" key="10">
    <source>
        <dbReference type="SAM" id="Phobius"/>
    </source>
</evidence>
<organism evidence="12 13">
    <name type="scientific">Balaenoptera physalus</name>
    <name type="common">Fin whale</name>
    <name type="synonym">Balaena physalus</name>
    <dbReference type="NCBI Taxonomy" id="9770"/>
    <lineage>
        <taxon>Eukaryota</taxon>
        <taxon>Metazoa</taxon>
        <taxon>Chordata</taxon>
        <taxon>Craniata</taxon>
        <taxon>Vertebrata</taxon>
        <taxon>Euteleostomi</taxon>
        <taxon>Mammalia</taxon>
        <taxon>Eutheria</taxon>
        <taxon>Laurasiatheria</taxon>
        <taxon>Artiodactyla</taxon>
        <taxon>Whippomorpha</taxon>
        <taxon>Cetacea</taxon>
        <taxon>Mysticeti</taxon>
        <taxon>Balaenopteridae</taxon>
        <taxon>Balaenoptera</taxon>
    </lineage>
</organism>
<protein>
    <recommendedName>
        <fullName evidence="2">Epithelial cell adhesion molecule</fullName>
    </recommendedName>
    <alternativeName>
        <fullName evidence="6">Tumor-associated calcium signal transducer 1</fullName>
    </alternativeName>
</protein>
<dbReference type="PANTHER" id="PTHR14168:SF2">
    <property type="entry name" value="EPITHELIAL CELL ADHESION MOLECULE"/>
    <property type="match status" value="1"/>
</dbReference>
<gene>
    <name evidence="12" type="ORF">E2I00_008046</name>
</gene>
<dbReference type="AlphaFoldDB" id="A0A6A1Q4R5"/>
<accession>A0A6A1Q4R5</accession>
<evidence type="ECO:0000256" key="5">
    <source>
        <dbReference type="ARBA" id="ARBA00024978"/>
    </source>
</evidence>
<comment type="caution">
    <text evidence="8">Lacks conserved residue(s) required for the propagation of feature annotation.</text>
</comment>
<dbReference type="PANTHER" id="PTHR14168">
    <property type="entry name" value="TUMOR-ASSOCIATED CALCIUM SIGNAL TRANSDUCER"/>
    <property type="match status" value="1"/>
</dbReference>
<feature type="transmembrane region" description="Helical" evidence="10">
    <location>
        <begin position="370"/>
        <end position="391"/>
    </location>
</feature>
<keyword evidence="10" id="KW-1133">Transmembrane helix</keyword>
<dbReference type="GO" id="GO:0005923">
    <property type="term" value="C:bicellular tight junction"/>
    <property type="evidence" value="ECO:0007669"/>
    <property type="project" value="TreeGrafter"/>
</dbReference>
<name>A0A6A1Q4R5_BALPH</name>
<dbReference type="InterPro" id="IPR049420">
    <property type="entry name" value="EPCAM-Trop-2_C"/>
</dbReference>
<evidence type="ECO:0000256" key="9">
    <source>
        <dbReference type="SAM" id="MobiDB-lite"/>
    </source>
</evidence>
<evidence type="ECO:0000256" key="7">
    <source>
        <dbReference type="ARBA" id="ARBA00046807"/>
    </source>
</evidence>
<dbReference type="GO" id="GO:0098641">
    <property type="term" value="F:cadherin binding involved in cell-cell adhesion"/>
    <property type="evidence" value="ECO:0007669"/>
    <property type="project" value="TreeGrafter"/>
</dbReference>
<dbReference type="InterPro" id="IPR036857">
    <property type="entry name" value="Thyroglobulin_1_sf"/>
</dbReference>
<keyword evidence="10" id="KW-0812">Transmembrane</keyword>
<keyword evidence="13" id="KW-1185">Reference proteome</keyword>